<dbReference type="EMBL" id="PGXC01000003">
    <property type="protein sequence ID" value="PKK91270.1"/>
    <property type="molecule type" value="Genomic_DNA"/>
</dbReference>
<feature type="transmembrane region" description="Helical" evidence="1">
    <location>
        <begin position="18"/>
        <end position="40"/>
    </location>
</feature>
<reference evidence="2 3" key="1">
    <citation type="journal article" date="2017" name="ISME J.">
        <title>Potential for microbial H2 and metal transformations associated with novel bacteria and archaea in deep terrestrial subsurface sediments.</title>
        <authorList>
            <person name="Hernsdorf A.W."/>
            <person name="Amano Y."/>
            <person name="Miyakawa K."/>
            <person name="Ise K."/>
            <person name="Suzuki Y."/>
            <person name="Anantharaman K."/>
            <person name="Probst A."/>
            <person name="Burstein D."/>
            <person name="Thomas B.C."/>
            <person name="Banfield J.F."/>
        </authorList>
    </citation>
    <scope>NUCLEOTIDE SEQUENCE [LARGE SCALE GENOMIC DNA]</scope>
    <source>
        <strain evidence="2">HGW-Wallbacteria-1</strain>
    </source>
</reference>
<evidence type="ECO:0000256" key="1">
    <source>
        <dbReference type="SAM" id="Phobius"/>
    </source>
</evidence>
<protein>
    <recommendedName>
        <fullName evidence="4">TPM domain-containing protein</fullName>
    </recommendedName>
</protein>
<keyword evidence="1" id="KW-0472">Membrane</keyword>
<gene>
    <name evidence="2" type="ORF">CVV64_05735</name>
</gene>
<feature type="transmembrane region" description="Helical" evidence="1">
    <location>
        <begin position="198"/>
        <end position="217"/>
    </location>
</feature>
<keyword evidence="1" id="KW-1133">Transmembrane helix</keyword>
<evidence type="ECO:0000313" key="2">
    <source>
        <dbReference type="EMBL" id="PKK91270.1"/>
    </source>
</evidence>
<proteinExistence type="predicted"/>
<evidence type="ECO:0000313" key="3">
    <source>
        <dbReference type="Proteomes" id="UP000233256"/>
    </source>
</evidence>
<sequence length="265" mass="29258">MTEEIPKLEMNSGHGTSWVKIGLMALVLIFLLYRVVTLIAQREVTPFYGKGVHDISKSLTSEQLNLLLNAVVKAGNSGLPVGIVVFGDEGAGDARNLTALYNRFDSSLPLPDSGLFLVVTAAQGKISVIRGERLKYILDSGNMKRLEEQMGRSDRIGSIVQSLAEYVDSAAADLQAYEAVQEKFRIEKESDTSSEQGYIVLFSIISLILVFVTFVIIRGRCPRCGASCDVLGKELRSQDVAEYVRVENITCPECGYTRERKIIKR</sequence>
<dbReference type="AlphaFoldDB" id="A0A2N1PSG1"/>
<dbReference type="Proteomes" id="UP000233256">
    <property type="component" value="Unassembled WGS sequence"/>
</dbReference>
<organism evidence="2 3">
    <name type="scientific">Candidatus Wallbacteria bacterium HGW-Wallbacteria-1</name>
    <dbReference type="NCBI Taxonomy" id="2013854"/>
    <lineage>
        <taxon>Bacteria</taxon>
        <taxon>Candidatus Walliibacteriota</taxon>
    </lineage>
</organism>
<accession>A0A2N1PSG1</accession>
<evidence type="ECO:0008006" key="4">
    <source>
        <dbReference type="Google" id="ProtNLM"/>
    </source>
</evidence>
<comment type="caution">
    <text evidence="2">The sequence shown here is derived from an EMBL/GenBank/DDBJ whole genome shotgun (WGS) entry which is preliminary data.</text>
</comment>
<keyword evidence="1" id="KW-0812">Transmembrane</keyword>
<name>A0A2N1PSG1_9BACT</name>